<organism evidence="3 4">
    <name type="scientific">Cohnella pontilimi</name>
    <dbReference type="NCBI Taxonomy" id="2564100"/>
    <lineage>
        <taxon>Bacteria</taxon>
        <taxon>Bacillati</taxon>
        <taxon>Bacillota</taxon>
        <taxon>Bacilli</taxon>
        <taxon>Bacillales</taxon>
        <taxon>Paenibacillaceae</taxon>
        <taxon>Cohnella</taxon>
    </lineage>
</organism>
<sequence>MLDRAVNAVNGLDSKKWYYRDWFAGEEGLVGLLLVSDPYAYQPQIHGMDRLIVVVREQVNPEEQTEHWLRDDVRIQVRRIEPAALERWVASGDRKGVQWLVQGDVLSDPTGYLERLRRRLEEWPQLLREQKLLCEFSGFIGSYLSAKQDLKNGQVLDSYSQVLASLHYWARIVLVEEGMHPELTVWEQVHRVNPGIYKLYEELTVSQETLEKRVQLVILACEFAVMTKMRASCALLIRLLGSRHEPWTVAQLQQDPHLLGLPLDMSLLLRKLAKRGCIRELAKPVRGHGAAKLELRYTASQERA</sequence>
<name>A0A4U0F6L5_9BACL</name>
<dbReference type="InterPro" id="IPR043519">
    <property type="entry name" value="NT_sf"/>
</dbReference>
<protein>
    <submittedName>
        <fullName evidence="3">Uncharacterized protein</fullName>
    </submittedName>
</protein>
<evidence type="ECO:0000313" key="4">
    <source>
        <dbReference type="Proteomes" id="UP000309673"/>
    </source>
</evidence>
<keyword evidence="4" id="KW-1185">Reference proteome</keyword>
<comment type="caution">
    <text evidence="3">The sequence shown here is derived from an EMBL/GenBank/DDBJ whole genome shotgun (WGS) entry which is preliminary data.</text>
</comment>
<evidence type="ECO:0000259" key="1">
    <source>
        <dbReference type="Pfam" id="PF14540"/>
    </source>
</evidence>
<dbReference type="Pfam" id="PF14540">
    <property type="entry name" value="NTF-like"/>
    <property type="match status" value="1"/>
</dbReference>
<evidence type="ECO:0000259" key="2">
    <source>
        <dbReference type="Pfam" id="PF22339"/>
    </source>
</evidence>
<evidence type="ECO:0000313" key="3">
    <source>
        <dbReference type="EMBL" id="TJY38532.1"/>
    </source>
</evidence>
<dbReference type="AlphaFoldDB" id="A0A4U0F6L5"/>
<dbReference type="Gene3D" id="1.20.120.330">
    <property type="entry name" value="Nucleotidyltransferases domain 2"/>
    <property type="match status" value="1"/>
</dbReference>
<feature type="domain" description="YgxA-like substrate binding" evidence="2">
    <location>
        <begin position="130"/>
        <end position="228"/>
    </location>
</feature>
<dbReference type="EMBL" id="SUPK01000014">
    <property type="protein sequence ID" value="TJY38532.1"/>
    <property type="molecule type" value="Genomic_DNA"/>
</dbReference>
<dbReference type="Gene3D" id="3.30.460.10">
    <property type="entry name" value="Beta Polymerase, domain 2"/>
    <property type="match status" value="1"/>
</dbReference>
<dbReference type="Proteomes" id="UP000309673">
    <property type="component" value="Unassembled WGS sequence"/>
</dbReference>
<dbReference type="InterPro" id="IPR029348">
    <property type="entry name" value="NTF-like"/>
</dbReference>
<reference evidence="3 4" key="1">
    <citation type="submission" date="2019-04" db="EMBL/GenBank/DDBJ databases">
        <title>Cohnella sp. nov., isolated from soil.</title>
        <authorList>
            <person name="Kim W."/>
        </authorList>
    </citation>
    <scope>NUCLEOTIDE SEQUENCE [LARGE SCALE GENOMIC DNA]</scope>
    <source>
        <strain evidence="3 4">CAU 1483</strain>
    </source>
</reference>
<accession>A0A4U0F6L5</accession>
<dbReference type="Pfam" id="PF22339">
    <property type="entry name" value="YgxA-like_sub_bind"/>
    <property type="match status" value="1"/>
</dbReference>
<proteinExistence type="predicted"/>
<dbReference type="OrthoDB" id="2350973at2"/>
<feature type="domain" description="Nucleotidyltransferase-like" evidence="1">
    <location>
        <begin position="19"/>
        <end position="127"/>
    </location>
</feature>
<gene>
    <name evidence="3" type="ORF">E5161_20345</name>
</gene>
<dbReference type="InterPro" id="IPR054515">
    <property type="entry name" value="YgxA-like_substrate-bd"/>
</dbReference>